<evidence type="ECO:0000256" key="4">
    <source>
        <dbReference type="ARBA" id="ARBA00022553"/>
    </source>
</evidence>
<dbReference type="InterPro" id="IPR011104">
    <property type="entry name" value="Hpr_kin/Pase_C"/>
</dbReference>
<reference evidence="15" key="1">
    <citation type="submission" date="2020-09" db="EMBL/GenBank/DDBJ databases">
        <title>Sphingomonas sp., a new species isolated from pork steak.</title>
        <authorList>
            <person name="Heidler von Heilborn D."/>
        </authorList>
    </citation>
    <scope>NUCLEOTIDE SEQUENCE [LARGE SCALE GENOMIC DNA]</scope>
</reference>
<dbReference type="Pfam" id="PF07475">
    <property type="entry name" value="Hpr_kinase_C"/>
    <property type="match status" value="1"/>
</dbReference>
<evidence type="ECO:0000259" key="13">
    <source>
        <dbReference type="PROSITE" id="PS50885"/>
    </source>
</evidence>
<dbReference type="PROSITE" id="PS50109">
    <property type="entry name" value="HIS_KIN"/>
    <property type="match status" value="1"/>
</dbReference>
<dbReference type="InterPro" id="IPR003594">
    <property type="entry name" value="HATPase_dom"/>
</dbReference>
<dbReference type="SMART" id="SM00387">
    <property type="entry name" value="HATPase_c"/>
    <property type="match status" value="1"/>
</dbReference>
<keyword evidence="6 11" id="KW-0812">Transmembrane</keyword>
<feature type="domain" description="HAMP" evidence="13">
    <location>
        <begin position="235"/>
        <end position="290"/>
    </location>
</feature>
<dbReference type="GO" id="GO:0006109">
    <property type="term" value="P:regulation of carbohydrate metabolic process"/>
    <property type="evidence" value="ECO:0007669"/>
    <property type="project" value="InterPro"/>
</dbReference>
<proteinExistence type="predicted"/>
<dbReference type="InterPro" id="IPR003661">
    <property type="entry name" value="HisK_dim/P_dom"/>
</dbReference>
<dbReference type="PANTHER" id="PTHR45436:SF5">
    <property type="entry name" value="SENSOR HISTIDINE KINASE TRCS"/>
    <property type="match status" value="1"/>
</dbReference>
<dbReference type="InterPro" id="IPR025908">
    <property type="entry name" value="Sensor_TM1"/>
</dbReference>
<protein>
    <recommendedName>
        <fullName evidence="3">histidine kinase</fullName>
        <ecNumber evidence="3">2.7.13.3</ecNumber>
    </recommendedName>
</protein>
<dbReference type="PANTHER" id="PTHR45436">
    <property type="entry name" value="SENSOR HISTIDINE KINASE YKOH"/>
    <property type="match status" value="1"/>
</dbReference>
<dbReference type="InterPro" id="IPR003660">
    <property type="entry name" value="HAMP_dom"/>
</dbReference>
<sequence>MTPATMNDDNELSLRWSGRVSLTPRILAVNIFALALLAGGFFYLDSYRSRILDSRLAQAGREARLIAEALRSVEPESRDALMLRLSKDTGARLRLYDQTGKLSVDTRALGLRNMVLRYPDKQGRGKAAARFLDAMIDTVVGAPRPPLYRERADGFSWPDVRAASSGNVVSATVWRAPDRTPVLTAAALVAGHGIVMTTANATDITQTVRVERFRLSVVLLIVSLVSILLSLFLARTIVRPLRRLARAAVRVRLGRAREVVVPRLPSRRDEIGMLARALSDMSLGLRARIDATEAFAADVTHEMKNPLASLRSAVESLSLVKDSTLQAQLLAIVRDDVHRLDRLITDISEASRLDGQLSRAKFEQLNMDAMIAGLLAQRQARGVERGIRLRYDHSDGDRMIVMGEGARLERVFENLLDNAVSFSPDGGVISIAAVRENDLLRITVEDEGPGVPEDAREQVFNRFQSLRPASEEFGKHSGLGLAIARTIVEAHQGDITIEIARGSGQRRAVRRSFAAGGSPVTDVPLQEVLHVSTVAIRGHAVLIEGQSGSGKSDLALRLIDRGAILVSDDYTILTRQGAALVARAPDTIAGKIEVRGLGILTVPFMADIPVGMIVRLTDRIERMPMAPSVRSIAGCEIHEIAIDPHHPSAPIKVELALAQELF</sequence>
<feature type="transmembrane region" description="Helical" evidence="11">
    <location>
        <begin position="213"/>
        <end position="234"/>
    </location>
</feature>
<dbReference type="SMART" id="SM00388">
    <property type="entry name" value="HisKA"/>
    <property type="match status" value="1"/>
</dbReference>
<dbReference type="EC" id="2.7.13.3" evidence="3"/>
<dbReference type="PRINTS" id="PR00344">
    <property type="entry name" value="BCTRLSENSOR"/>
</dbReference>
<feature type="transmembrane region" description="Helical" evidence="11">
    <location>
        <begin position="26"/>
        <end position="44"/>
    </location>
</feature>
<keyword evidence="10 11" id="KW-0472">Membrane</keyword>
<dbReference type="Pfam" id="PF00512">
    <property type="entry name" value="HisKA"/>
    <property type="match status" value="1"/>
</dbReference>
<evidence type="ECO:0000259" key="12">
    <source>
        <dbReference type="PROSITE" id="PS50109"/>
    </source>
</evidence>
<evidence type="ECO:0000256" key="1">
    <source>
        <dbReference type="ARBA" id="ARBA00000085"/>
    </source>
</evidence>
<accession>A0A974S3A4</accession>
<dbReference type="Pfam" id="PF13756">
    <property type="entry name" value="Stimulus_sens_1"/>
    <property type="match status" value="1"/>
</dbReference>
<dbReference type="InterPro" id="IPR027417">
    <property type="entry name" value="P-loop_NTPase"/>
</dbReference>
<feature type="domain" description="Histidine kinase" evidence="12">
    <location>
        <begin position="298"/>
        <end position="515"/>
    </location>
</feature>
<dbReference type="SUPFAM" id="SSF47384">
    <property type="entry name" value="Homodimeric domain of signal transducing histidine kinase"/>
    <property type="match status" value="1"/>
</dbReference>
<dbReference type="SUPFAM" id="SSF53795">
    <property type="entry name" value="PEP carboxykinase-like"/>
    <property type="match status" value="1"/>
</dbReference>
<keyword evidence="8 11" id="KW-1133">Transmembrane helix</keyword>
<dbReference type="CDD" id="cd00082">
    <property type="entry name" value="HisKA"/>
    <property type="match status" value="1"/>
</dbReference>
<dbReference type="PROSITE" id="PS50885">
    <property type="entry name" value="HAMP"/>
    <property type="match status" value="1"/>
</dbReference>
<dbReference type="Gene3D" id="3.40.50.300">
    <property type="entry name" value="P-loop containing nucleotide triphosphate hydrolases"/>
    <property type="match status" value="1"/>
</dbReference>
<evidence type="ECO:0000256" key="8">
    <source>
        <dbReference type="ARBA" id="ARBA00022989"/>
    </source>
</evidence>
<evidence type="ECO:0000313" key="14">
    <source>
        <dbReference type="EMBL" id="QQV75850.1"/>
    </source>
</evidence>
<keyword evidence="15" id="KW-1185">Reference proteome</keyword>
<evidence type="ECO:0000256" key="6">
    <source>
        <dbReference type="ARBA" id="ARBA00022692"/>
    </source>
</evidence>
<gene>
    <name evidence="14" type="ORF">H5J25_09455</name>
</gene>
<dbReference type="Pfam" id="PF13755">
    <property type="entry name" value="Sensor_TM1"/>
    <property type="match status" value="1"/>
</dbReference>
<keyword evidence="9" id="KW-0902">Two-component regulatory system</keyword>
<dbReference type="InterPro" id="IPR036097">
    <property type="entry name" value="HisK_dim/P_sf"/>
</dbReference>
<dbReference type="InterPro" id="IPR004358">
    <property type="entry name" value="Sig_transdc_His_kin-like_C"/>
</dbReference>
<dbReference type="GO" id="GO:0016020">
    <property type="term" value="C:membrane"/>
    <property type="evidence" value="ECO:0007669"/>
    <property type="project" value="UniProtKB-SubCell"/>
</dbReference>
<dbReference type="Gene3D" id="1.10.287.130">
    <property type="match status" value="1"/>
</dbReference>
<dbReference type="AlphaFoldDB" id="A0A974S3A4"/>
<dbReference type="Gene3D" id="3.30.565.10">
    <property type="entry name" value="Histidine kinase-like ATPase, C-terminal domain"/>
    <property type="match status" value="1"/>
</dbReference>
<dbReference type="GO" id="GO:0000155">
    <property type="term" value="F:phosphorelay sensor kinase activity"/>
    <property type="evidence" value="ECO:0007669"/>
    <property type="project" value="InterPro"/>
</dbReference>
<dbReference type="PROSITE" id="PS00675">
    <property type="entry name" value="SIGMA54_INTERACT_1"/>
    <property type="match status" value="1"/>
</dbReference>
<dbReference type="SUPFAM" id="SSF158472">
    <property type="entry name" value="HAMP domain-like"/>
    <property type="match status" value="1"/>
</dbReference>
<dbReference type="GO" id="GO:0005524">
    <property type="term" value="F:ATP binding"/>
    <property type="evidence" value="ECO:0007669"/>
    <property type="project" value="InterPro"/>
</dbReference>
<dbReference type="InterPro" id="IPR036890">
    <property type="entry name" value="HATPase_C_sf"/>
</dbReference>
<evidence type="ECO:0000256" key="5">
    <source>
        <dbReference type="ARBA" id="ARBA00022679"/>
    </source>
</evidence>
<dbReference type="InterPro" id="IPR050428">
    <property type="entry name" value="TCS_sensor_his_kinase"/>
</dbReference>
<dbReference type="KEGG" id="sari:H5J25_09455"/>
<evidence type="ECO:0000313" key="15">
    <source>
        <dbReference type="Proteomes" id="UP000595894"/>
    </source>
</evidence>
<comment type="catalytic activity">
    <reaction evidence="1">
        <text>ATP + protein L-histidine = ADP + protein N-phospho-L-histidine.</text>
        <dbReference type="EC" id="2.7.13.3"/>
    </reaction>
</comment>
<evidence type="ECO:0000256" key="11">
    <source>
        <dbReference type="SAM" id="Phobius"/>
    </source>
</evidence>
<name>A0A974S3A4_9SPHN</name>
<dbReference type="SMART" id="SM00304">
    <property type="entry name" value="HAMP"/>
    <property type="match status" value="1"/>
</dbReference>
<evidence type="ECO:0000256" key="2">
    <source>
        <dbReference type="ARBA" id="ARBA00004370"/>
    </source>
</evidence>
<comment type="subcellular location">
    <subcellularLocation>
        <location evidence="2">Membrane</location>
    </subcellularLocation>
</comment>
<keyword evidence="7" id="KW-0418">Kinase</keyword>
<evidence type="ECO:0000256" key="3">
    <source>
        <dbReference type="ARBA" id="ARBA00012438"/>
    </source>
</evidence>
<evidence type="ECO:0000256" key="7">
    <source>
        <dbReference type="ARBA" id="ARBA00022777"/>
    </source>
</evidence>
<dbReference type="InterPro" id="IPR025662">
    <property type="entry name" value="Sigma_54_int_dom_ATP-bd_1"/>
</dbReference>
<dbReference type="Pfam" id="PF02518">
    <property type="entry name" value="HATPase_c"/>
    <property type="match status" value="1"/>
</dbReference>
<dbReference type="InterPro" id="IPR005467">
    <property type="entry name" value="His_kinase_dom"/>
</dbReference>
<dbReference type="EMBL" id="CP061035">
    <property type="protein sequence ID" value="QQV75850.1"/>
    <property type="molecule type" value="Genomic_DNA"/>
</dbReference>
<dbReference type="Gene3D" id="6.10.340.10">
    <property type="match status" value="1"/>
</dbReference>
<organism evidence="14 15">
    <name type="scientific">Sphingomonas aliaeris</name>
    <dbReference type="NCBI Taxonomy" id="2759526"/>
    <lineage>
        <taxon>Bacteria</taxon>
        <taxon>Pseudomonadati</taxon>
        <taxon>Pseudomonadota</taxon>
        <taxon>Alphaproteobacteria</taxon>
        <taxon>Sphingomonadales</taxon>
        <taxon>Sphingomonadaceae</taxon>
        <taxon>Sphingomonas</taxon>
    </lineage>
</organism>
<dbReference type="Proteomes" id="UP000595894">
    <property type="component" value="Chromosome"/>
</dbReference>
<evidence type="ECO:0000256" key="9">
    <source>
        <dbReference type="ARBA" id="ARBA00023012"/>
    </source>
</evidence>
<dbReference type="InterPro" id="IPR025919">
    <property type="entry name" value="Stimulus_sens_dom"/>
</dbReference>
<dbReference type="CDD" id="cd01918">
    <property type="entry name" value="HprK_C"/>
    <property type="match status" value="1"/>
</dbReference>
<dbReference type="CDD" id="cd06225">
    <property type="entry name" value="HAMP"/>
    <property type="match status" value="1"/>
</dbReference>
<dbReference type="CDD" id="cd00075">
    <property type="entry name" value="HATPase"/>
    <property type="match status" value="1"/>
</dbReference>
<keyword evidence="4" id="KW-0597">Phosphoprotein</keyword>
<keyword evidence="5" id="KW-0808">Transferase</keyword>
<evidence type="ECO:0000256" key="10">
    <source>
        <dbReference type="ARBA" id="ARBA00023136"/>
    </source>
</evidence>
<dbReference type="Pfam" id="PF00672">
    <property type="entry name" value="HAMP"/>
    <property type="match status" value="1"/>
</dbReference>
<dbReference type="SUPFAM" id="SSF55874">
    <property type="entry name" value="ATPase domain of HSP90 chaperone/DNA topoisomerase II/histidine kinase"/>
    <property type="match status" value="1"/>
</dbReference>